<evidence type="ECO:0000313" key="2">
    <source>
        <dbReference type="Proteomes" id="UP001146505"/>
    </source>
</evidence>
<dbReference type="AlphaFoldDB" id="A0A9X3M8T3"/>
<proteinExistence type="predicted"/>
<reference evidence="1" key="1">
    <citation type="submission" date="2022-02" db="EMBL/GenBank/DDBJ databases">
        <title>Corynebacterium sp. from urogenital microbiome.</title>
        <authorList>
            <person name="Cappelli E.A."/>
            <person name="Ribeiro T.G."/>
            <person name="Peixe L."/>
        </authorList>
    </citation>
    <scope>NUCLEOTIDE SEQUENCE</scope>
    <source>
        <strain evidence="1">C9Ua_112</strain>
    </source>
</reference>
<protein>
    <submittedName>
        <fullName evidence="1">DUF2613 domain-containing protein</fullName>
    </submittedName>
</protein>
<dbReference type="RefSeq" id="WP_034972623.1">
    <property type="nucleotide sequence ID" value="NZ_CP180526.1"/>
</dbReference>
<evidence type="ECO:0000313" key="1">
    <source>
        <dbReference type="EMBL" id="MCZ9305768.1"/>
    </source>
</evidence>
<dbReference type="Pfam" id="PF11021">
    <property type="entry name" value="DUF2613"/>
    <property type="match status" value="1"/>
</dbReference>
<dbReference type="InterPro" id="IPR022566">
    <property type="entry name" value="DUF2613"/>
</dbReference>
<dbReference type="GeneID" id="301813810"/>
<dbReference type="Proteomes" id="UP001146505">
    <property type="component" value="Unassembled WGS sequence"/>
</dbReference>
<accession>A0A9X3M8T3</accession>
<name>A0A9X3M8T3_9CORY</name>
<organism evidence="1 2">
    <name type="scientific">Corynebacterium macclintockiae</name>
    <dbReference type="NCBI Taxonomy" id="2913501"/>
    <lineage>
        <taxon>Bacteria</taxon>
        <taxon>Bacillati</taxon>
        <taxon>Actinomycetota</taxon>
        <taxon>Actinomycetes</taxon>
        <taxon>Mycobacteriales</taxon>
        <taxon>Corynebacteriaceae</taxon>
        <taxon>Corynebacterium</taxon>
    </lineage>
</organism>
<dbReference type="EMBL" id="JAKMUV010000016">
    <property type="protein sequence ID" value="MCZ9305768.1"/>
    <property type="molecule type" value="Genomic_DNA"/>
</dbReference>
<comment type="caution">
    <text evidence="1">The sequence shown here is derived from an EMBL/GenBank/DDBJ whole genome shotgun (WGS) entry which is preliminary data.</text>
</comment>
<keyword evidence="2" id="KW-1185">Reference proteome</keyword>
<gene>
    <name evidence="1" type="ORF">L8U58_09590</name>
</gene>
<sequence>MAYETASNRRGLGALVASAVAGLVLGGGAAFGAGAMADSTELPTDEQIAVNQDNAFLGAVQYGGRTSE</sequence>